<dbReference type="PANTHER" id="PTHR22957">
    <property type="entry name" value="TBC1 DOMAIN FAMILY MEMBER GTPASE-ACTIVATING PROTEIN"/>
    <property type="match status" value="1"/>
</dbReference>
<name>V6LDY2_9EUKA</name>
<sequence>MKQVLVNLQNNASSDQYLNELRKLAVQNPIQDEYRSLAWKLLLRVKKIDVSRYITNIEKQKSSRYEKIIKDTKRTLATDNFQRVVKEDQLIRVLNALQHDGIDYVQGINVLVAPLLYNMSEPEAFSSSLELLKQTQTYYSPNLIGVHAACALVDKVLEKEDEQLRNYLQNKKITPLLIAFSRLMSFYASQPPLEAVLRLWDFYMAAGFQMNVVTVVAELKINRDLILNSDSPTDVLQNMQLSDVEILIQESVRIYQGLDYKLKQLIGMHCFDFECCKKLVNKMFGGYL</sequence>
<dbReference type="Gene3D" id="1.10.8.270">
    <property type="entry name" value="putative rabgap domain of human tbc1 domain family member 14 like domains"/>
    <property type="match status" value="1"/>
</dbReference>
<dbReference type="SMART" id="SM00164">
    <property type="entry name" value="TBC"/>
    <property type="match status" value="1"/>
</dbReference>
<feature type="domain" description="Rab-GAP TBC" evidence="1">
    <location>
        <begin position="29"/>
        <end position="207"/>
    </location>
</feature>
<dbReference type="PANTHER" id="PTHR22957:SF263">
    <property type="entry name" value="MITOTIC CHECK POINT PROTEIN BUB2"/>
    <property type="match status" value="1"/>
</dbReference>
<accession>V6LDY2</accession>
<gene>
    <name evidence="2" type="ORF">SS50377_17689</name>
    <name evidence="3" type="ORF">SS50377_25717</name>
</gene>
<dbReference type="EMBL" id="AUWU02000006">
    <property type="protein sequence ID" value="KAH0571529.1"/>
    <property type="molecule type" value="Genomic_DNA"/>
</dbReference>
<dbReference type="GO" id="GO:0005096">
    <property type="term" value="F:GTPase activator activity"/>
    <property type="evidence" value="ECO:0007669"/>
    <property type="project" value="TreeGrafter"/>
</dbReference>
<evidence type="ECO:0000313" key="4">
    <source>
        <dbReference type="Proteomes" id="UP000018208"/>
    </source>
</evidence>
<dbReference type="SUPFAM" id="SSF47923">
    <property type="entry name" value="Ypt/Rab-GAP domain of gyp1p"/>
    <property type="match status" value="2"/>
</dbReference>
<dbReference type="Gene3D" id="1.10.472.80">
    <property type="entry name" value="Ypt/Rab-GAP domain of gyp1p, domain 3"/>
    <property type="match status" value="1"/>
</dbReference>
<keyword evidence="4" id="KW-1185">Reference proteome</keyword>
<organism evidence="2">
    <name type="scientific">Spironucleus salmonicida</name>
    <dbReference type="NCBI Taxonomy" id="348837"/>
    <lineage>
        <taxon>Eukaryota</taxon>
        <taxon>Metamonada</taxon>
        <taxon>Diplomonadida</taxon>
        <taxon>Hexamitidae</taxon>
        <taxon>Hexamitinae</taxon>
        <taxon>Spironucleus</taxon>
    </lineage>
</organism>
<dbReference type="VEuPathDB" id="GiardiaDB:SS50377_25717"/>
<protein>
    <submittedName>
        <fullName evidence="2 3">TBC domain-containing protein</fullName>
    </submittedName>
</protein>
<dbReference type="Proteomes" id="UP000018208">
    <property type="component" value="Unassembled WGS sequence"/>
</dbReference>
<proteinExistence type="predicted"/>
<reference evidence="2 3" key="1">
    <citation type="journal article" date="2014" name="PLoS Genet.">
        <title>The Genome of Spironucleus salmonicida Highlights a Fish Pathogen Adapted to Fluctuating Environments.</title>
        <authorList>
            <person name="Xu F."/>
            <person name="Jerlstrom-Hultqvist J."/>
            <person name="Einarsson E."/>
            <person name="Astvaldsson A."/>
            <person name="Svard S.G."/>
            <person name="Andersson J.O."/>
        </authorList>
    </citation>
    <scope>NUCLEOTIDE SEQUENCE</scope>
    <source>
        <strain evidence="3">ATCC 50377</strain>
    </source>
</reference>
<evidence type="ECO:0000259" key="1">
    <source>
        <dbReference type="PROSITE" id="PS50086"/>
    </source>
</evidence>
<dbReference type="InterPro" id="IPR000195">
    <property type="entry name" value="Rab-GAP-TBC_dom"/>
</dbReference>
<dbReference type="EMBL" id="KI546157">
    <property type="protein sequence ID" value="EST42672.1"/>
    <property type="molecule type" value="Genomic_DNA"/>
</dbReference>
<evidence type="ECO:0000313" key="3">
    <source>
        <dbReference type="EMBL" id="KAH0571529.1"/>
    </source>
</evidence>
<dbReference type="OrthoDB" id="10263206at2759"/>
<dbReference type="PROSITE" id="PS50086">
    <property type="entry name" value="TBC_RABGAP"/>
    <property type="match status" value="1"/>
</dbReference>
<reference evidence="3" key="2">
    <citation type="submission" date="2020-12" db="EMBL/GenBank/DDBJ databases">
        <title>New Spironucleus salmonicida genome in near-complete chromosomes.</title>
        <authorList>
            <person name="Xu F."/>
            <person name="Kurt Z."/>
            <person name="Jimenez-Gonzalez A."/>
            <person name="Astvaldsson A."/>
            <person name="Andersson J.O."/>
            <person name="Svard S.G."/>
        </authorList>
    </citation>
    <scope>NUCLEOTIDE SEQUENCE</scope>
    <source>
        <strain evidence="3">ATCC 50377</strain>
    </source>
</reference>
<evidence type="ECO:0000313" key="2">
    <source>
        <dbReference type="EMBL" id="EST42672.1"/>
    </source>
</evidence>
<dbReference type="AlphaFoldDB" id="V6LDY2"/>
<dbReference type="Pfam" id="PF00566">
    <property type="entry name" value="RabGAP-TBC"/>
    <property type="match status" value="1"/>
</dbReference>
<dbReference type="InterPro" id="IPR035969">
    <property type="entry name" value="Rab-GAP_TBC_sf"/>
</dbReference>